<feature type="binding site" evidence="12">
    <location>
        <position position="203"/>
    </location>
    <ligand>
        <name>substrate</name>
    </ligand>
</feature>
<feature type="active site" description="Proton donor" evidence="11">
    <location>
        <position position="54"/>
    </location>
</feature>
<comment type="catalytic activity">
    <reaction evidence="10">
        <text>2,5-diamino-6-hydroxy-4-(5-phosphoribosylamino)-pyrimidine + H2O + H(+) = 5-amino-6-(5-phospho-D-ribosylamino)uracil + NH4(+)</text>
        <dbReference type="Rhea" id="RHEA:21868"/>
        <dbReference type="ChEBI" id="CHEBI:15377"/>
        <dbReference type="ChEBI" id="CHEBI:15378"/>
        <dbReference type="ChEBI" id="CHEBI:28938"/>
        <dbReference type="ChEBI" id="CHEBI:58453"/>
        <dbReference type="ChEBI" id="CHEBI:58614"/>
        <dbReference type="EC" id="3.5.4.26"/>
    </reaction>
</comment>
<proteinExistence type="inferred from homology"/>
<evidence type="ECO:0000256" key="13">
    <source>
        <dbReference type="PIRSR" id="PIRSR006769-3"/>
    </source>
</evidence>
<name>A0A1J8P3C7_9COXI</name>
<comment type="similarity">
    <text evidence="4 10">In the N-terminal section; belongs to the cytidine and deoxycytidylate deaminase family.</text>
</comment>
<evidence type="ECO:0000259" key="14">
    <source>
        <dbReference type="PROSITE" id="PS51747"/>
    </source>
</evidence>
<dbReference type="EC" id="1.1.1.193" evidence="10"/>
<dbReference type="PANTHER" id="PTHR38011:SF7">
    <property type="entry name" value="2,5-DIAMINO-6-RIBOSYLAMINO-4(3H)-PYRIMIDINONE 5'-PHOSPHATE REDUCTASE"/>
    <property type="match status" value="1"/>
</dbReference>
<comment type="function">
    <text evidence="1 10">Converts 2,5-diamino-6-(ribosylamino)-4(3h)-pyrimidinone 5'-phosphate into 5-amino-6-(ribosylamino)-2,4(1h,3h)-pyrimidinedione 5'-phosphate.</text>
</comment>
<reference evidence="15 16" key="1">
    <citation type="submission" date="2016-03" db="EMBL/GenBank/DDBJ databases">
        <title>Comparative genomics of Rickettsiella.</title>
        <authorList>
            <person name="Chandler C."/>
            <person name="Wang Y."/>
        </authorList>
    </citation>
    <scope>NUCLEOTIDE SEQUENCE [LARGE SCALE GENOMIC DNA]</scope>
    <source>
        <strain evidence="15 16">RCFS May 2013</strain>
    </source>
</reference>
<dbReference type="AlphaFoldDB" id="A0A1J8P3C7"/>
<dbReference type="InterPro" id="IPR050765">
    <property type="entry name" value="Riboflavin_Biosynth_HTPR"/>
</dbReference>
<feature type="binding site" evidence="12">
    <location>
        <begin position="297"/>
        <end position="303"/>
    </location>
    <ligand>
        <name>NADP(+)</name>
        <dbReference type="ChEBI" id="CHEBI:58349"/>
    </ligand>
</feature>
<feature type="binding site" evidence="12">
    <location>
        <position position="225"/>
    </location>
    <ligand>
        <name>NADP(+)</name>
        <dbReference type="ChEBI" id="CHEBI:58349"/>
    </ligand>
</feature>
<dbReference type="PROSITE" id="PS51747">
    <property type="entry name" value="CYT_DCMP_DEAMINASES_2"/>
    <property type="match status" value="1"/>
</dbReference>
<evidence type="ECO:0000313" key="16">
    <source>
        <dbReference type="Proteomes" id="UP000183924"/>
    </source>
</evidence>
<dbReference type="UniPathway" id="UPA00275">
    <property type="reaction ID" value="UER00401"/>
</dbReference>
<keyword evidence="9" id="KW-0511">Multifunctional enzyme</keyword>
<accession>A0A1J8P3C7</accession>
<evidence type="ECO:0000256" key="10">
    <source>
        <dbReference type="PIRNR" id="PIRNR006769"/>
    </source>
</evidence>
<evidence type="ECO:0000256" key="6">
    <source>
        <dbReference type="ARBA" id="ARBA00022619"/>
    </source>
</evidence>
<evidence type="ECO:0000256" key="4">
    <source>
        <dbReference type="ARBA" id="ARBA00005259"/>
    </source>
</evidence>
<dbReference type="RefSeq" id="WP_071662738.1">
    <property type="nucleotide sequence ID" value="NZ_LUKY01000033.1"/>
</dbReference>
<comment type="caution">
    <text evidence="15">The sequence shown here is derived from an EMBL/GenBank/DDBJ whole genome shotgun (WGS) entry which is preliminary data.</text>
</comment>
<evidence type="ECO:0000256" key="9">
    <source>
        <dbReference type="ARBA" id="ARBA00023268"/>
    </source>
</evidence>
<dbReference type="InterPro" id="IPR016193">
    <property type="entry name" value="Cytidine_deaminase-like"/>
</dbReference>
<dbReference type="GO" id="GO:0008835">
    <property type="term" value="F:diaminohydroxyphosphoribosylaminopyrimidine deaminase activity"/>
    <property type="evidence" value="ECO:0007669"/>
    <property type="project" value="UniProtKB-EC"/>
</dbReference>
<dbReference type="InterPro" id="IPR004794">
    <property type="entry name" value="Eubact_RibD"/>
</dbReference>
<dbReference type="NCBIfam" id="TIGR00326">
    <property type="entry name" value="eubact_ribD"/>
    <property type="match status" value="1"/>
</dbReference>
<sequence>MNNTADHYLKLALSLAEIRRGFCAPNPCVGAILIKNTQVIATGYHQKSGSAHAEVDAINKADPSLAQGATLYVTLQPCCHTAKKTPPCTEMIIKSGIVKVIYGFRDPNPAVNNQTDKILQHAGIECIQHSVTAIDNFYASYEYWWKYKRPFTTAKLAMSLDGKIAGKNGKRIQLTGDAAQEFTHQRRKQADAILTTAKTICLDNPLLNSRLEDGDYKKPLYILDTHLSIPISAKIFSSAEPITIFHDVNLSKQYQQRLQQHDIRLIPIKSDKNGLDLLEILKRIGKDGKIDLWIEAGGKIFQSFVQNNLLQRAFIYVAPLWLGENAQIAFTLSHPLKAAISINSIILGKDTCFEFKWEEK</sequence>
<dbReference type="PIRSF" id="PIRSF006769">
    <property type="entry name" value="RibD"/>
    <property type="match status" value="1"/>
</dbReference>
<dbReference type="GO" id="GO:0008703">
    <property type="term" value="F:5-amino-6-(5-phosphoribosylamino)uracil reductase activity"/>
    <property type="evidence" value="ECO:0007669"/>
    <property type="project" value="UniProtKB-EC"/>
</dbReference>
<dbReference type="InterPro" id="IPR002734">
    <property type="entry name" value="RibDG_C"/>
</dbReference>
<dbReference type="SUPFAM" id="SSF53597">
    <property type="entry name" value="Dihydrofolate reductase-like"/>
    <property type="match status" value="1"/>
</dbReference>
<evidence type="ECO:0000313" key="15">
    <source>
        <dbReference type="EMBL" id="OIZ94244.1"/>
    </source>
</evidence>
<comment type="cofactor">
    <cofactor evidence="10 13">
        <name>Zn(2+)</name>
        <dbReference type="ChEBI" id="CHEBI:29105"/>
    </cofactor>
    <text evidence="10 13">Binds 1 zinc ion.</text>
</comment>
<feature type="binding site" evidence="13">
    <location>
        <position position="52"/>
    </location>
    <ligand>
        <name>Zn(2+)</name>
        <dbReference type="ChEBI" id="CHEBI:29105"/>
        <note>catalytic</note>
    </ligand>
</feature>
<keyword evidence="10 13" id="KW-0862">Zinc</keyword>
<evidence type="ECO:0000256" key="1">
    <source>
        <dbReference type="ARBA" id="ARBA00002151"/>
    </source>
</evidence>
<keyword evidence="10" id="KW-0378">Hydrolase</keyword>
<feature type="binding site" evidence="12">
    <location>
        <position position="295"/>
    </location>
    <ligand>
        <name>substrate</name>
    </ligand>
</feature>
<gene>
    <name evidence="15" type="ORF">A1D18_05165</name>
</gene>
<evidence type="ECO:0000256" key="3">
    <source>
        <dbReference type="ARBA" id="ARBA00004910"/>
    </source>
</evidence>
<evidence type="ECO:0000256" key="12">
    <source>
        <dbReference type="PIRSR" id="PIRSR006769-2"/>
    </source>
</evidence>
<keyword evidence="10 13" id="KW-0479">Metal-binding</keyword>
<dbReference type="Pfam" id="PF00383">
    <property type="entry name" value="dCMP_cyt_deam_1"/>
    <property type="match status" value="1"/>
</dbReference>
<dbReference type="STRING" id="1225476.A1D18_05165"/>
<dbReference type="Proteomes" id="UP000183924">
    <property type="component" value="Unassembled WGS sequence"/>
</dbReference>
<evidence type="ECO:0000256" key="2">
    <source>
        <dbReference type="ARBA" id="ARBA00004882"/>
    </source>
</evidence>
<protein>
    <recommendedName>
        <fullName evidence="10">Riboflavin biosynthesis protein RibD</fullName>
    </recommendedName>
    <domain>
        <recommendedName>
            <fullName evidence="10">Diaminohydroxyphosphoribosylaminopyrimidine deaminase</fullName>
            <shortName evidence="10">DRAP deaminase</shortName>
            <ecNumber evidence="10">3.5.4.26</ecNumber>
        </recommendedName>
        <alternativeName>
            <fullName evidence="10">Riboflavin-specific deaminase</fullName>
        </alternativeName>
    </domain>
    <domain>
        <recommendedName>
            <fullName evidence="10">5-amino-6-(5-phosphoribosylamino)uracil reductase</fullName>
            <ecNumber evidence="10">1.1.1.193</ecNumber>
        </recommendedName>
        <alternativeName>
            <fullName evidence="10">HTP reductase</fullName>
        </alternativeName>
    </domain>
</protein>
<evidence type="ECO:0000256" key="5">
    <source>
        <dbReference type="ARBA" id="ARBA00007417"/>
    </source>
</evidence>
<evidence type="ECO:0000256" key="7">
    <source>
        <dbReference type="ARBA" id="ARBA00022857"/>
    </source>
</evidence>
<dbReference type="Gene3D" id="3.40.140.10">
    <property type="entry name" value="Cytidine Deaminase, domain 2"/>
    <property type="match status" value="1"/>
</dbReference>
<dbReference type="OrthoDB" id="9800865at2"/>
<evidence type="ECO:0000256" key="11">
    <source>
        <dbReference type="PIRSR" id="PIRSR006769-1"/>
    </source>
</evidence>
<evidence type="ECO:0000256" key="8">
    <source>
        <dbReference type="ARBA" id="ARBA00023002"/>
    </source>
</evidence>
<dbReference type="PANTHER" id="PTHR38011">
    <property type="entry name" value="DIHYDROFOLATE REDUCTASE FAMILY PROTEIN (AFU_ORTHOLOGUE AFUA_8G06820)"/>
    <property type="match status" value="1"/>
</dbReference>
<dbReference type="InterPro" id="IPR002125">
    <property type="entry name" value="CMP_dCMP_dom"/>
</dbReference>
<feature type="binding site" evidence="12">
    <location>
        <position position="187"/>
    </location>
    <ligand>
        <name>substrate</name>
    </ligand>
</feature>
<organism evidence="15 16">
    <name type="scientific">Candidatus Rickettsiella isopodorum</name>
    <dbReference type="NCBI Taxonomy" id="1225476"/>
    <lineage>
        <taxon>Bacteria</taxon>
        <taxon>Pseudomonadati</taxon>
        <taxon>Pseudomonadota</taxon>
        <taxon>Gammaproteobacteria</taxon>
        <taxon>Legionellales</taxon>
        <taxon>Coxiellaceae</taxon>
        <taxon>Rickettsiella</taxon>
    </lineage>
</organism>
<dbReference type="GO" id="GO:0046872">
    <property type="term" value="F:metal ion binding"/>
    <property type="evidence" value="ECO:0007669"/>
    <property type="project" value="UniProtKB-KW"/>
</dbReference>
<keyword evidence="16" id="KW-1185">Reference proteome</keyword>
<comment type="catalytic activity">
    <reaction evidence="10">
        <text>5-amino-6-(5-phospho-D-ribitylamino)uracil + NADP(+) = 5-amino-6-(5-phospho-D-ribosylamino)uracil + NADPH + H(+)</text>
        <dbReference type="Rhea" id="RHEA:17845"/>
        <dbReference type="ChEBI" id="CHEBI:15378"/>
        <dbReference type="ChEBI" id="CHEBI:57783"/>
        <dbReference type="ChEBI" id="CHEBI:58349"/>
        <dbReference type="ChEBI" id="CHEBI:58421"/>
        <dbReference type="ChEBI" id="CHEBI:58453"/>
        <dbReference type="EC" id="1.1.1.193"/>
    </reaction>
</comment>
<dbReference type="EC" id="3.5.4.26" evidence="10"/>
<dbReference type="Pfam" id="PF01872">
    <property type="entry name" value="RibD_C"/>
    <property type="match status" value="1"/>
</dbReference>
<keyword evidence="7 10" id="KW-0521">NADP</keyword>
<keyword evidence="8 10" id="KW-0560">Oxidoreductase</keyword>
<feature type="binding site" evidence="12">
    <location>
        <position position="199"/>
    </location>
    <ligand>
        <name>NADP(+)</name>
        <dbReference type="ChEBI" id="CHEBI:58349"/>
    </ligand>
</feature>
<dbReference type="InterPro" id="IPR024072">
    <property type="entry name" value="DHFR-like_dom_sf"/>
</dbReference>
<keyword evidence="6 10" id="KW-0686">Riboflavin biosynthesis</keyword>
<feature type="binding site" evidence="12">
    <location>
        <position position="210"/>
    </location>
    <ligand>
        <name>substrate</name>
    </ligand>
</feature>
<dbReference type="GO" id="GO:0009231">
    <property type="term" value="P:riboflavin biosynthetic process"/>
    <property type="evidence" value="ECO:0007669"/>
    <property type="project" value="UniProtKB-UniPathway"/>
</dbReference>
<feature type="binding site" evidence="12">
    <location>
        <position position="207"/>
    </location>
    <ligand>
        <name>substrate</name>
    </ligand>
</feature>
<feature type="binding site" evidence="13">
    <location>
        <position position="88"/>
    </location>
    <ligand>
        <name>Zn(2+)</name>
        <dbReference type="ChEBI" id="CHEBI:29105"/>
        <note>catalytic</note>
    </ligand>
</feature>
<feature type="binding site" evidence="13">
    <location>
        <position position="78"/>
    </location>
    <ligand>
        <name>Zn(2+)</name>
        <dbReference type="ChEBI" id="CHEBI:29105"/>
        <note>catalytic</note>
    </ligand>
</feature>
<comment type="pathway">
    <text evidence="3 10">Cofactor biosynthesis; riboflavin biosynthesis; 5-amino-6-(D-ribitylamino)uracil from GTP: step 3/4.</text>
</comment>
<comment type="similarity">
    <text evidence="5 10">In the C-terminal section; belongs to the HTP reductase family.</text>
</comment>
<feature type="domain" description="CMP/dCMP-type deaminase" evidence="14">
    <location>
        <begin position="5"/>
        <end position="126"/>
    </location>
</feature>
<dbReference type="Gene3D" id="3.40.430.10">
    <property type="entry name" value="Dihydrofolate Reductase, subunit A"/>
    <property type="match status" value="1"/>
</dbReference>
<feature type="binding site" evidence="12">
    <location>
        <position position="157"/>
    </location>
    <ligand>
        <name>NADP(+)</name>
        <dbReference type="ChEBI" id="CHEBI:58349"/>
    </ligand>
</feature>
<comment type="pathway">
    <text evidence="2 10">Cofactor biosynthesis; riboflavin biosynthesis; 5-amino-6-(D-ribitylamino)uracil from GTP: step 2/4.</text>
</comment>
<dbReference type="CDD" id="cd01284">
    <property type="entry name" value="Riboflavin_deaminase-reductase"/>
    <property type="match status" value="1"/>
</dbReference>
<dbReference type="EMBL" id="LUKY01000033">
    <property type="protein sequence ID" value="OIZ94244.1"/>
    <property type="molecule type" value="Genomic_DNA"/>
</dbReference>
<dbReference type="SUPFAM" id="SSF53927">
    <property type="entry name" value="Cytidine deaminase-like"/>
    <property type="match status" value="1"/>
</dbReference>